<dbReference type="AlphaFoldDB" id="A0AAV7KAM9"/>
<keyword evidence="1" id="KW-1133">Transmembrane helix</keyword>
<reference evidence="2 3" key="1">
    <citation type="journal article" date="2023" name="BMC Biol.">
        <title>The compact genome of the sponge Oopsacas minuta (Hexactinellida) is lacking key metazoan core genes.</title>
        <authorList>
            <person name="Santini S."/>
            <person name="Schenkelaars Q."/>
            <person name="Jourda C."/>
            <person name="Duchesne M."/>
            <person name="Belahbib H."/>
            <person name="Rocher C."/>
            <person name="Selva M."/>
            <person name="Riesgo A."/>
            <person name="Vervoort M."/>
            <person name="Leys S.P."/>
            <person name="Kodjabachian L."/>
            <person name="Le Bivic A."/>
            <person name="Borchiellini C."/>
            <person name="Claverie J.M."/>
            <person name="Renard E."/>
        </authorList>
    </citation>
    <scope>NUCLEOTIDE SEQUENCE [LARGE SCALE GENOMIC DNA]</scope>
    <source>
        <strain evidence="2">SPO-2</strain>
    </source>
</reference>
<keyword evidence="1" id="KW-0472">Membrane</keyword>
<feature type="transmembrane region" description="Helical" evidence="1">
    <location>
        <begin position="297"/>
        <end position="319"/>
    </location>
</feature>
<feature type="transmembrane region" description="Helical" evidence="1">
    <location>
        <begin position="339"/>
        <end position="367"/>
    </location>
</feature>
<dbReference type="EMBL" id="JAKMXF010000088">
    <property type="protein sequence ID" value="KAI6658537.1"/>
    <property type="molecule type" value="Genomic_DNA"/>
</dbReference>
<keyword evidence="1" id="KW-0812">Transmembrane</keyword>
<feature type="transmembrane region" description="Helical" evidence="1">
    <location>
        <begin position="387"/>
        <end position="406"/>
    </location>
</feature>
<feature type="transmembrane region" description="Helical" evidence="1">
    <location>
        <begin position="253"/>
        <end position="276"/>
    </location>
</feature>
<dbReference type="Proteomes" id="UP001165289">
    <property type="component" value="Unassembled WGS sequence"/>
</dbReference>
<organism evidence="2 3">
    <name type="scientific">Oopsacas minuta</name>
    <dbReference type="NCBI Taxonomy" id="111878"/>
    <lineage>
        <taxon>Eukaryota</taxon>
        <taxon>Metazoa</taxon>
        <taxon>Porifera</taxon>
        <taxon>Hexactinellida</taxon>
        <taxon>Hexasterophora</taxon>
        <taxon>Lyssacinosida</taxon>
        <taxon>Leucopsacidae</taxon>
        <taxon>Oopsacas</taxon>
    </lineage>
</organism>
<keyword evidence="3" id="KW-1185">Reference proteome</keyword>
<gene>
    <name evidence="2" type="ORF">LOD99_15337</name>
</gene>
<feature type="transmembrane region" description="Helical" evidence="1">
    <location>
        <begin position="79"/>
        <end position="102"/>
    </location>
</feature>
<protein>
    <submittedName>
        <fullName evidence="2">Uncharacterized protein</fullName>
    </submittedName>
</protein>
<feature type="transmembrane region" description="Helical" evidence="1">
    <location>
        <begin position="210"/>
        <end position="233"/>
    </location>
</feature>
<feature type="transmembrane region" description="Helical" evidence="1">
    <location>
        <begin position="478"/>
        <end position="500"/>
    </location>
</feature>
<sequence length="527" mass="60387">MDSQITQTTDTEFAETPSLLETPTCFVAENPTFEIIKTQEKDLEYVATQKFKINEESSKYLEDFFPRKRSLLAPKWEKFILCLFSFSLIAFIIVFSASAIILELIVDIFTTTAELNSFNVTLELVESLTNLTNSSIDYEIKCPVNYIHSENSMFCSPACNHPDLIFSDTALLIDTIIILFIDISGAILGIFTLITWPFVKSFWKFPQITILFLVICLTLLTCIFVVIDLPGVFCGFDVTQSFDDQFVEFQPNLMAAGALIHYLRIAVMFWTLFTLLNIYLSTLGPSTFDPQGRVKNVLVIIEIVISFGVPLLFVITVLASQVKLFWDAFGSFPDYTHTAAYVIGRIIPDYFTATFSLIFIILILTRLRFMSIDSKHLLGKGRKLSPLEIRLIIYCIISSLVFYFFIVESAQFFTLYEEEFSQIYNSRACVTLSSPLIEKRGNISFYHNATSDLIPAATWKNGTICDEIKPYIDKYPPIWLSVYNICYRLIINSFFLIFILKTNLLIWVGWGKWIWNKCLCCFCKKGK</sequence>
<proteinExistence type="predicted"/>
<comment type="caution">
    <text evidence="2">The sequence shown here is derived from an EMBL/GenBank/DDBJ whole genome shotgun (WGS) entry which is preliminary data.</text>
</comment>
<dbReference type="Gene3D" id="1.20.1070.10">
    <property type="entry name" value="Rhodopsin 7-helix transmembrane proteins"/>
    <property type="match status" value="1"/>
</dbReference>
<evidence type="ECO:0000313" key="2">
    <source>
        <dbReference type="EMBL" id="KAI6658537.1"/>
    </source>
</evidence>
<accession>A0AAV7KAM9</accession>
<feature type="transmembrane region" description="Helical" evidence="1">
    <location>
        <begin position="176"/>
        <end position="198"/>
    </location>
</feature>
<evidence type="ECO:0000313" key="3">
    <source>
        <dbReference type="Proteomes" id="UP001165289"/>
    </source>
</evidence>
<evidence type="ECO:0000256" key="1">
    <source>
        <dbReference type="SAM" id="Phobius"/>
    </source>
</evidence>
<name>A0AAV7KAM9_9METZ</name>